<gene>
    <name evidence="2" type="ORF">RRF57_006645</name>
</gene>
<feature type="region of interest" description="Disordered" evidence="1">
    <location>
        <begin position="1"/>
        <end position="106"/>
    </location>
</feature>
<reference evidence="2 3" key="1">
    <citation type="submission" date="2023-10" db="EMBL/GenBank/DDBJ databases">
        <title>Draft genome sequence of Xylaria bambusicola isolate GMP-LS, the root and basal stem rot pathogen of sugarcane in Indonesia.</title>
        <authorList>
            <person name="Selvaraj P."/>
            <person name="Muralishankar V."/>
            <person name="Muruganantham S."/>
            <person name="Sp S."/>
            <person name="Haryani S."/>
            <person name="Lau K.J.X."/>
            <person name="Naqvi N.I."/>
        </authorList>
    </citation>
    <scope>NUCLEOTIDE SEQUENCE [LARGE SCALE GENOMIC DNA]</scope>
    <source>
        <strain evidence="2">GMP-LS</strain>
    </source>
</reference>
<sequence>MQNEAQYYDSLSSGTGPTTPLNDEREGDCTSQDCCKEKASRDDKGKSRRNKTSNAHHNEKGDPKNPRVTRSRSHHRDRSSYRRNHHYYRSKSREDENHQRQWPHYSKEKVSDWLYDYDYGYVN</sequence>
<feature type="compositionally biased region" description="Basic residues" evidence="1">
    <location>
        <begin position="67"/>
        <end position="90"/>
    </location>
</feature>
<evidence type="ECO:0000256" key="1">
    <source>
        <dbReference type="SAM" id="MobiDB-lite"/>
    </source>
</evidence>
<organism evidence="2 3">
    <name type="scientific">Xylaria bambusicola</name>
    <dbReference type="NCBI Taxonomy" id="326684"/>
    <lineage>
        <taxon>Eukaryota</taxon>
        <taxon>Fungi</taxon>
        <taxon>Dikarya</taxon>
        <taxon>Ascomycota</taxon>
        <taxon>Pezizomycotina</taxon>
        <taxon>Sordariomycetes</taxon>
        <taxon>Xylariomycetidae</taxon>
        <taxon>Xylariales</taxon>
        <taxon>Xylariaceae</taxon>
        <taxon>Xylaria</taxon>
    </lineage>
</organism>
<comment type="caution">
    <text evidence="2">The sequence shown here is derived from an EMBL/GenBank/DDBJ whole genome shotgun (WGS) entry which is preliminary data.</text>
</comment>
<evidence type="ECO:0000313" key="2">
    <source>
        <dbReference type="EMBL" id="KAK5630930.1"/>
    </source>
</evidence>
<name>A0AAN7UEP7_9PEZI</name>
<proteinExistence type="predicted"/>
<protein>
    <submittedName>
        <fullName evidence="2">Uncharacterized protein</fullName>
    </submittedName>
</protein>
<keyword evidence="3" id="KW-1185">Reference proteome</keyword>
<feature type="compositionally biased region" description="Basic and acidic residues" evidence="1">
    <location>
        <begin position="91"/>
        <end position="106"/>
    </location>
</feature>
<dbReference type="AlphaFoldDB" id="A0AAN7UEP7"/>
<feature type="compositionally biased region" description="Basic and acidic residues" evidence="1">
    <location>
        <begin position="56"/>
        <end position="65"/>
    </location>
</feature>
<feature type="compositionally biased region" description="Polar residues" evidence="1">
    <location>
        <begin position="1"/>
        <end position="21"/>
    </location>
</feature>
<dbReference type="Proteomes" id="UP001305414">
    <property type="component" value="Unassembled WGS sequence"/>
</dbReference>
<feature type="compositionally biased region" description="Basic and acidic residues" evidence="1">
    <location>
        <begin position="22"/>
        <end position="45"/>
    </location>
</feature>
<accession>A0AAN7UEP7</accession>
<dbReference type="EMBL" id="JAWHQM010000018">
    <property type="protein sequence ID" value="KAK5630930.1"/>
    <property type="molecule type" value="Genomic_DNA"/>
</dbReference>
<evidence type="ECO:0000313" key="3">
    <source>
        <dbReference type="Proteomes" id="UP001305414"/>
    </source>
</evidence>